<dbReference type="PANTHER" id="PTHR35459:SF2">
    <property type="entry name" value="T1N6.14 PROTEIN"/>
    <property type="match status" value="1"/>
</dbReference>
<accession>A0A7J7CG64</accession>
<proteinExistence type="predicted"/>
<organism evidence="2 3">
    <name type="scientific">Tripterygium wilfordii</name>
    <name type="common">Thunder God vine</name>
    <dbReference type="NCBI Taxonomy" id="458696"/>
    <lineage>
        <taxon>Eukaryota</taxon>
        <taxon>Viridiplantae</taxon>
        <taxon>Streptophyta</taxon>
        <taxon>Embryophyta</taxon>
        <taxon>Tracheophyta</taxon>
        <taxon>Spermatophyta</taxon>
        <taxon>Magnoliopsida</taxon>
        <taxon>eudicotyledons</taxon>
        <taxon>Gunneridae</taxon>
        <taxon>Pentapetalae</taxon>
        <taxon>rosids</taxon>
        <taxon>fabids</taxon>
        <taxon>Celastrales</taxon>
        <taxon>Celastraceae</taxon>
        <taxon>Tripterygium</taxon>
    </lineage>
</organism>
<feature type="compositionally biased region" description="Pro residues" evidence="1">
    <location>
        <begin position="18"/>
        <end position="36"/>
    </location>
</feature>
<dbReference type="PANTHER" id="PTHR35459">
    <property type="entry name" value="T1N6.14 PROTEIN"/>
    <property type="match status" value="1"/>
</dbReference>
<dbReference type="AlphaFoldDB" id="A0A7J7CG64"/>
<feature type="region of interest" description="Disordered" evidence="1">
    <location>
        <begin position="316"/>
        <end position="351"/>
    </location>
</feature>
<evidence type="ECO:0000313" key="2">
    <source>
        <dbReference type="EMBL" id="KAF5733046.1"/>
    </source>
</evidence>
<dbReference type="Proteomes" id="UP000593562">
    <property type="component" value="Unassembled WGS sequence"/>
</dbReference>
<evidence type="ECO:0000313" key="3">
    <source>
        <dbReference type="Proteomes" id="UP000593562"/>
    </source>
</evidence>
<feature type="compositionally biased region" description="Basic and acidic residues" evidence="1">
    <location>
        <begin position="129"/>
        <end position="149"/>
    </location>
</feature>
<feature type="region of interest" description="Disordered" evidence="1">
    <location>
        <begin position="1"/>
        <end position="46"/>
    </location>
</feature>
<dbReference type="InParanoid" id="A0A7J7CG64"/>
<gene>
    <name evidence="2" type="ORF">HS088_TW17G00581</name>
</gene>
<feature type="compositionally biased region" description="Polar residues" evidence="1">
    <location>
        <begin position="114"/>
        <end position="128"/>
    </location>
</feature>
<name>A0A7J7CG64_TRIWF</name>
<feature type="region of interest" description="Disordered" evidence="1">
    <location>
        <begin position="114"/>
        <end position="150"/>
    </location>
</feature>
<keyword evidence="3" id="KW-1185">Reference proteome</keyword>
<protein>
    <submittedName>
        <fullName evidence="2">Uncharacterized protein</fullName>
    </submittedName>
</protein>
<feature type="compositionally biased region" description="Polar residues" evidence="1">
    <location>
        <begin position="318"/>
        <end position="334"/>
    </location>
</feature>
<sequence length="479" mass="53428">MGEPVTAASQNTRTQIPIPTPSPNPAPTPTITPQPPRSNKRPLDSNVQIHDSSWYKMRAVVRDLRPHFVQVLQTPDFQNGKAAHDIQEEVKLLMELYLQLTAAKVSMAKCNGLSESQPLSGENGSAQNAEEHPQPDPDHVSMKPSENKSTDTGIVYEKQQHEAGSAKGTYMVGGSAFGWNFVTFTDSKPVYYGRTKESMRIAQANVVGLTKAVTDMAKSETKTAKPEIETETTHIQYLNTGSNRNQENPDYKKFRNNGLPLRDEQDLLWGGNSATGEVCVAPSTPLDDGLGATFGEGCCTLQLPVQTDLEDIPEELSTGASKTITPMQESYSSGKRSRNDETSRKGKKRSASVGVQHSEWFQTMVGIVKSLNEQQRSLFAVKKEYYASKMEYYACKMEYYASKMEMKMNEKYVDTTYEKAVKALVDLDIGKSHPEVFYFGVKLFNINSQRQLFLALPERLRFNYLERQFKKTGADAPLG</sequence>
<comment type="caution">
    <text evidence="2">The sequence shown here is derived from an EMBL/GenBank/DDBJ whole genome shotgun (WGS) entry which is preliminary data.</text>
</comment>
<evidence type="ECO:0000256" key="1">
    <source>
        <dbReference type="SAM" id="MobiDB-lite"/>
    </source>
</evidence>
<reference evidence="2 3" key="1">
    <citation type="journal article" date="2020" name="Nat. Commun.">
        <title>Genome of Tripterygium wilfordii and identification of cytochrome P450 involved in triptolide biosynthesis.</title>
        <authorList>
            <person name="Tu L."/>
            <person name="Su P."/>
            <person name="Zhang Z."/>
            <person name="Gao L."/>
            <person name="Wang J."/>
            <person name="Hu T."/>
            <person name="Zhou J."/>
            <person name="Zhang Y."/>
            <person name="Zhao Y."/>
            <person name="Liu Y."/>
            <person name="Song Y."/>
            <person name="Tong Y."/>
            <person name="Lu Y."/>
            <person name="Yang J."/>
            <person name="Xu C."/>
            <person name="Jia M."/>
            <person name="Peters R.J."/>
            <person name="Huang L."/>
            <person name="Gao W."/>
        </authorList>
    </citation>
    <scope>NUCLEOTIDE SEQUENCE [LARGE SCALE GENOMIC DNA]</scope>
    <source>
        <strain evidence="3">cv. XIE 37</strain>
        <tissue evidence="2">Leaf</tissue>
    </source>
</reference>
<dbReference type="EMBL" id="JAAARO010000017">
    <property type="protein sequence ID" value="KAF5733046.1"/>
    <property type="molecule type" value="Genomic_DNA"/>
</dbReference>